<feature type="transmembrane region" description="Helical" evidence="1">
    <location>
        <begin position="6"/>
        <end position="25"/>
    </location>
</feature>
<dbReference type="AlphaFoldDB" id="A0A177NQ00"/>
<sequence length="77" mass="8746">MTNTDTYLHLIGLEVLAILGITMALQSEKAAKRALSRAFLLVLGILLVHFVSHILPDRFAHFVYGTHREYQSLPRQE</sequence>
<evidence type="ECO:0000256" key="1">
    <source>
        <dbReference type="SAM" id="Phobius"/>
    </source>
</evidence>
<proteinExistence type="predicted"/>
<dbReference type="RefSeq" id="WP_064039345.1">
    <property type="nucleotide sequence ID" value="NZ_LUUJ01000044.1"/>
</dbReference>
<reference evidence="2 3" key="1">
    <citation type="submission" date="2016-03" db="EMBL/GenBank/DDBJ databases">
        <authorList>
            <person name="Ploux O."/>
        </authorList>
    </citation>
    <scope>NUCLEOTIDE SEQUENCE [LARGE SCALE GENOMIC DNA]</scope>
    <source>
        <strain evidence="2 3">R-45378</strain>
    </source>
</reference>
<organism evidence="2 3">
    <name type="scientific">Methylomonas koyamae</name>
    <dbReference type="NCBI Taxonomy" id="702114"/>
    <lineage>
        <taxon>Bacteria</taxon>
        <taxon>Pseudomonadati</taxon>
        <taxon>Pseudomonadota</taxon>
        <taxon>Gammaproteobacteria</taxon>
        <taxon>Methylococcales</taxon>
        <taxon>Methylococcaceae</taxon>
        <taxon>Methylomonas</taxon>
    </lineage>
</organism>
<keyword evidence="1" id="KW-0472">Membrane</keyword>
<keyword evidence="1" id="KW-0812">Transmembrane</keyword>
<gene>
    <name evidence="2" type="ORF">A1507_06150</name>
</gene>
<feature type="transmembrane region" description="Helical" evidence="1">
    <location>
        <begin position="37"/>
        <end position="55"/>
    </location>
</feature>
<keyword evidence="1" id="KW-1133">Transmembrane helix</keyword>
<dbReference type="Proteomes" id="UP000077857">
    <property type="component" value="Unassembled WGS sequence"/>
</dbReference>
<name>A0A177NQ00_9GAMM</name>
<dbReference type="OrthoDB" id="5574114at2"/>
<dbReference type="EMBL" id="LUUJ01000044">
    <property type="protein sequence ID" value="OAI19922.1"/>
    <property type="molecule type" value="Genomic_DNA"/>
</dbReference>
<protein>
    <submittedName>
        <fullName evidence="2">Uncharacterized protein</fullName>
    </submittedName>
</protein>
<evidence type="ECO:0000313" key="2">
    <source>
        <dbReference type="EMBL" id="OAI19922.1"/>
    </source>
</evidence>
<accession>A0A177NQ00</accession>
<comment type="caution">
    <text evidence="2">The sequence shown here is derived from an EMBL/GenBank/DDBJ whole genome shotgun (WGS) entry which is preliminary data.</text>
</comment>
<evidence type="ECO:0000313" key="3">
    <source>
        <dbReference type="Proteomes" id="UP000077857"/>
    </source>
</evidence>